<organism evidence="2 3">
    <name type="scientific">Synaphobranchus kaupii</name>
    <name type="common">Kaup's arrowtooth eel</name>
    <dbReference type="NCBI Taxonomy" id="118154"/>
    <lineage>
        <taxon>Eukaryota</taxon>
        <taxon>Metazoa</taxon>
        <taxon>Chordata</taxon>
        <taxon>Craniata</taxon>
        <taxon>Vertebrata</taxon>
        <taxon>Euteleostomi</taxon>
        <taxon>Actinopterygii</taxon>
        <taxon>Neopterygii</taxon>
        <taxon>Teleostei</taxon>
        <taxon>Anguilliformes</taxon>
        <taxon>Synaphobranchidae</taxon>
        <taxon>Synaphobranchus</taxon>
    </lineage>
</organism>
<proteinExistence type="predicted"/>
<feature type="compositionally biased region" description="Basic and acidic residues" evidence="1">
    <location>
        <begin position="48"/>
        <end position="59"/>
    </location>
</feature>
<comment type="caution">
    <text evidence="2">The sequence shown here is derived from an EMBL/GenBank/DDBJ whole genome shotgun (WGS) entry which is preliminary data.</text>
</comment>
<feature type="region of interest" description="Disordered" evidence="1">
    <location>
        <begin position="126"/>
        <end position="151"/>
    </location>
</feature>
<reference evidence="2" key="1">
    <citation type="journal article" date="2023" name="Science">
        <title>Genome structures resolve the early diversification of teleost fishes.</title>
        <authorList>
            <person name="Parey E."/>
            <person name="Louis A."/>
            <person name="Montfort J."/>
            <person name="Bouchez O."/>
            <person name="Roques C."/>
            <person name="Iampietro C."/>
            <person name="Lluch J."/>
            <person name="Castinel A."/>
            <person name="Donnadieu C."/>
            <person name="Desvignes T."/>
            <person name="Floi Bucao C."/>
            <person name="Jouanno E."/>
            <person name="Wen M."/>
            <person name="Mejri S."/>
            <person name="Dirks R."/>
            <person name="Jansen H."/>
            <person name="Henkel C."/>
            <person name="Chen W.J."/>
            <person name="Zahm M."/>
            <person name="Cabau C."/>
            <person name="Klopp C."/>
            <person name="Thompson A.W."/>
            <person name="Robinson-Rechavi M."/>
            <person name="Braasch I."/>
            <person name="Lecointre G."/>
            <person name="Bobe J."/>
            <person name="Postlethwait J.H."/>
            <person name="Berthelot C."/>
            <person name="Roest Crollius H."/>
            <person name="Guiguen Y."/>
        </authorList>
    </citation>
    <scope>NUCLEOTIDE SEQUENCE</scope>
    <source>
        <strain evidence="2">WJC10195</strain>
    </source>
</reference>
<dbReference type="AlphaFoldDB" id="A0A9Q1FWX9"/>
<accession>A0A9Q1FWX9</accession>
<dbReference type="Proteomes" id="UP001152622">
    <property type="component" value="Chromosome 3"/>
</dbReference>
<protein>
    <submittedName>
        <fullName evidence="2">Uncharacterized protein</fullName>
    </submittedName>
</protein>
<name>A0A9Q1FWX9_SYNKA</name>
<sequence length="151" mass="16753">MFTSRCQGTLLLRGFRSSKRDWPQEECAACRDAPRRNRALLPPQQATHRGDEPLRDCLKAKHGSGRGLQPAARRNRSPAGNCVRTCERVAETQCRCSPASCVTGYCAEKSKLRTYEPMLQTAFGKMGSPAVKGSRDWSGGRQHSPKVPELH</sequence>
<evidence type="ECO:0000313" key="2">
    <source>
        <dbReference type="EMBL" id="KAJ8368909.1"/>
    </source>
</evidence>
<dbReference type="EMBL" id="JAINUF010000003">
    <property type="protein sequence ID" value="KAJ8368909.1"/>
    <property type="molecule type" value="Genomic_DNA"/>
</dbReference>
<gene>
    <name evidence="2" type="ORF">SKAU_G00089370</name>
</gene>
<keyword evidence="3" id="KW-1185">Reference proteome</keyword>
<evidence type="ECO:0000313" key="3">
    <source>
        <dbReference type="Proteomes" id="UP001152622"/>
    </source>
</evidence>
<evidence type="ECO:0000256" key="1">
    <source>
        <dbReference type="SAM" id="MobiDB-lite"/>
    </source>
</evidence>
<feature type="region of interest" description="Disordered" evidence="1">
    <location>
        <begin position="41"/>
        <end position="79"/>
    </location>
</feature>